<gene>
    <name evidence="2" type="ORF">JKP88DRAFT_309923</name>
</gene>
<protein>
    <submittedName>
        <fullName evidence="2">Uncharacterized protein</fullName>
    </submittedName>
</protein>
<keyword evidence="3" id="KW-1185">Reference proteome</keyword>
<feature type="signal peptide" evidence="1">
    <location>
        <begin position="1"/>
        <end position="20"/>
    </location>
</feature>
<dbReference type="AlphaFoldDB" id="A0A835Z6U1"/>
<sequence length="389" mass="41965">MRTAVNALLLVLLWAVVGQAFTPVSLHGGTARLRSTSFKHQRLSMSSGGGADPSDLDTIPDVKSKDWRAFRANLVRRSAEEGFGAPHRGWSGGKWAHDIGCVEKGCVLLAHESLEGVFYQTVVLILDHDDTRGTLGLIINRPTKKRIAGVPGLGRDVQRAFGDCPVLYGGPVGAGGMTALHSAGEAKGCQEVAPSVYVGGLEGLVRLAQEATPWSVVRRIAALLWRRLVNLGGKGRALRSGGVAQRGHAHGSTLRLAVGHAAWVPGQEKETASNTQAPAPLGAERLRHLKRELRANFWYVASAAPELITGPFTSAKQTSSMWHQLVLHFFELGFHGLYRRMRLSLRAGFARTRIQRVRRPGSLMRGGHASLILGLMGGEFADVAQRNAQ</sequence>
<dbReference type="Proteomes" id="UP000664859">
    <property type="component" value="Unassembled WGS sequence"/>
</dbReference>
<name>A0A835Z6U1_9STRA</name>
<organism evidence="2 3">
    <name type="scientific">Tribonema minus</name>
    <dbReference type="NCBI Taxonomy" id="303371"/>
    <lineage>
        <taxon>Eukaryota</taxon>
        <taxon>Sar</taxon>
        <taxon>Stramenopiles</taxon>
        <taxon>Ochrophyta</taxon>
        <taxon>PX clade</taxon>
        <taxon>Xanthophyceae</taxon>
        <taxon>Tribonematales</taxon>
        <taxon>Tribonemataceae</taxon>
        <taxon>Tribonema</taxon>
    </lineage>
</organism>
<dbReference type="Pfam" id="PF02622">
    <property type="entry name" value="DUF179"/>
    <property type="match status" value="1"/>
</dbReference>
<dbReference type="OrthoDB" id="272750at2759"/>
<reference evidence="2" key="1">
    <citation type="submission" date="2021-02" db="EMBL/GenBank/DDBJ databases">
        <title>First Annotated Genome of the Yellow-green Alga Tribonema minus.</title>
        <authorList>
            <person name="Mahan K.M."/>
        </authorList>
    </citation>
    <scope>NUCLEOTIDE SEQUENCE</scope>
    <source>
        <strain evidence="2">UTEX B ZZ1240</strain>
    </source>
</reference>
<dbReference type="Gene3D" id="3.40.1740.10">
    <property type="entry name" value="VC0467-like"/>
    <property type="match status" value="1"/>
</dbReference>
<comment type="caution">
    <text evidence="2">The sequence shown here is derived from an EMBL/GenBank/DDBJ whole genome shotgun (WGS) entry which is preliminary data.</text>
</comment>
<keyword evidence="1" id="KW-0732">Signal</keyword>
<dbReference type="EMBL" id="JAFCMP010000113">
    <property type="protein sequence ID" value="KAG5186035.1"/>
    <property type="molecule type" value="Genomic_DNA"/>
</dbReference>
<feature type="chain" id="PRO_5032940981" evidence="1">
    <location>
        <begin position="21"/>
        <end position="389"/>
    </location>
</feature>
<dbReference type="PANTHER" id="PTHR31984:SF17">
    <property type="entry name" value="TRANSCRIPTIONAL REGULATOR"/>
    <property type="match status" value="1"/>
</dbReference>
<dbReference type="PANTHER" id="PTHR31984">
    <property type="entry name" value="TRANSPORTER, PUTATIVE (DUF179)-RELATED"/>
    <property type="match status" value="1"/>
</dbReference>
<evidence type="ECO:0000256" key="1">
    <source>
        <dbReference type="SAM" id="SignalP"/>
    </source>
</evidence>
<evidence type="ECO:0000313" key="2">
    <source>
        <dbReference type="EMBL" id="KAG5186035.1"/>
    </source>
</evidence>
<dbReference type="InterPro" id="IPR003774">
    <property type="entry name" value="AlgH-like"/>
</dbReference>
<dbReference type="SUPFAM" id="SSF143456">
    <property type="entry name" value="VC0467-like"/>
    <property type="match status" value="1"/>
</dbReference>
<evidence type="ECO:0000313" key="3">
    <source>
        <dbReference type="Proteomes" id="UP000664859"/>
    </source>
</evidence>
<proteinExistence type="predicted"/>
<accession>A0A835Z6U1</accession>